<dbReference type="InterPro" id="IPR025737">
    <property type="entry name" value="FApF"/>
</dbReference>
<dbReference type="Proteomes" id="UP000199045">
    <property type="component" value="Unassembled WGS sequence"/>
</dbReference>
<keyword evidence="1" id="KW-0732">Signal</keyword>
<sequence>MKKLTTQTAVVAMLLFTMLLPHTLSAQTDIDALMMSKNEFCIGPMYSYSSWKNYWEGTRKRDNQNLGTVSTKMLSVMGNYGISKTLSVLFSTSYVKTKASAGTLQGLDGIQDLSLFLKWRPFQTKLGNGKLSLLGIAGVSVPLTNYTPDYLPLSIGLHSKTALGRLMVDYKWKDFFATASATYLLRDNIKIDRESYYTTEMHNTHEVEMPDASNYNFRAGFRNQRWIAEAVVNIWTTLGGFDITRNNMPFPSNKMNATTIGANFKYVLPPLPQLSIVAGGNTTVAGRNVGQATTVYGSVFYILDFSRKSTSTAPTLKAN</sequence>
<dbReference type="AlphaFoldDB" id="A0A1G7H1K6"/>
<dbReference type="EMBL" id="FNBN01000001">
    <property type="protein sequence ID" value="SDE94322.1"/>
    <property type="molecule type" value="Genomic_DNA"/>
</dbReference>
<dbReference type="Pfam" id="PF13557">
    <property type="entry name" value="Phenol_MetA_deg"/>
    <property type="match status" value="1"/>
</dbReference>
<dbReference type="STRING" id="104663.SAMN04488121_101266"/>
<name>A0A1G7H1K6_CHIFI</name>
<protein>
    <submittedName>
        <fullName evidence="2">Putative MetA-pathway of phenol degradation</fullName>
    </submittedName>
</protein>
<evidence type="ECO:0000256" key="1">
    <source>
        <dbReference type="SAM" id="SignalP"/>
    </source>
</evidence>
<organism evidence="2 3">
    <name type="scientific">Chitinophaga filiformis</name>
    <name type="common">Myxococcus filiformis</name>
    <name type="synonym">Flexibacter filiformis</name>
    <dbReference type="NCBI Taxonomy" id="104663"/>
    <lineage>
        <taxon>Bacteria</taxon>
        <taxon>Pseudomonadati</taxon>
        <taxon>Bacteroidota</taxon>
        <taxon>Chitinophagia</taxon>
        <taxon>Chitinophagales</taxon>
        <taxon>Chitinophagaceae</taxon>
        <taxon>Chitinophaga</taxon>
    </lineage>
</organism>
<feature type="chain" id="PRO_5011591588" evidence="1">
    <location>
        <begin position="27"/>
        <end position="319"/>
    </location>
</feature>
<dbReference type="RefSeq" id="WP_218124133.1">
    <property type="nucleotide sequence ID" value="NZ_FNBN01000001.1"/>
</dbReference>
<proteinExistence type="predicted"/>
<accession>A0A1G7H1K6</accession>
<gene>
    <name evidence="2" type="ORF">SAMN04488121_101266</name>
</gene>
<feature type="signal peptide" evidence="1">
    <location>
        <begin position="1"/>
        <end position="26"/>
    </location>
</feature>
<reference evidence="2 3" key="1">
    <citation type="submission" date="2016-10" db="EMBL/GenBank/DDBJ databases">
        <authorList>
            <person name="de Groot N.N."/>
        </authorList>
    </citation>
    <scope>NUCLEOTIDE SEQUENCE [LARGE SCALE GENOMIC DNA]</scope>
    <source>
        <strain evidence="2 3">DSM 527</strain>
    </source>
</reference>
<evidence type="ECO:0000313" key="3">
    <source>
        <dbReference type="Proteomes" id="UP000199045"/>
    </source>
</evidence>
<evidence type="ECO:0000313" key="2">
    <source>
        <dbReference type="EMBL" id="SDE94322.1"/>
    </source>
</evidence>